<name>A0A9D9EBW9_9BACT</name>
<feature type="transmembrane region" description="Helical" evidence="1">
    <location>
        <begin position="27"/>
        <end position="46"/>
    </location>
</feature>
<gene>
    <name evidence="2" type="ORF">IAC23_05125</name>
</gene>
<dbReference type="EMBL" id="JADIMO010000063">
    <property type="protein sequence ID" value="MBO8445062.1"/>
    <property type="molecule type" value="Genomic_DNA"/>
</dbReference>
<keyword evidence="1" id="KW-0472">Membrane</keyword>
<comment type="caution">
    <text evidence="2">The sequence shown here is derived from an EMBL/GenBank/DDBJ whole genome shotgun (WGS) entry which is preliminary data.</text>
</comment>
<reference evidence="2" key="2">
    <citation type="journal article" date="2021" name="PeerJ">
        <title>Extensive microbial diversity within the chicken gut microbiome revealed by metagenomics and culture.</title>
        <authorList>
            <person name="Gilroy R."/>
            <person name="Ravi A."/>
            <person name="Getino M."/>
            <person name="Pursley I."/>
            <person name="Horton D.L."/>
            <person name="Alikhan N.F."/>
            <person name="Baker D."/>
            <person name="Gharbi K."/>
            <person name="Hall N."/>
            <person name="Watson M."/>
            <person name="Adriaenssens E.M."/>
            <person name="Foster-Nyarko E."/>
            <person name="Jarju S."/>
            <person name="Secka A."/>
            <person name="Antonio M."/>
            <person name="Oren A."/>
            <person name="Chaudhuri R.R."/>
            <person name="La Ragione R."/>
            <person name="Hildebrand F."/>
            <person name="Pallen M.J."/>
        </authorList>
    </citation>
    <scope>NUCLEOTIDE SEQUENCE</scope>
    <source>
        <strain evidence="2">D5-748</strain>
    </source>
</reference>
<protein>
    <submittedName>
        <fullName evidence="2">DUF4492 domain-containing protein</fullName>
    </submittedName>
</protein>
<evidence type="ECO:0000313" key="3">
    <source>
        <dbReference type="Proteomes" id="UP000823619"/>
    </source>
</evidence>
<sequence>MGFSGRMVSVWRFYVDGFRNMTWGKPLWYLIILKLVILFAVLRVFFFQPVLAGKTDEEKSSHVGTELAVRAADAE</sequence>
<dbReference type="Proteomes" id="UP000823619">
    <property type="component" value="Unassembled WGS sequence"/>
</dbReference>
<evidence type="ECO:0000313" key="2">
    <source>
        <dbReference type="EMBL" id="MBO8445062.1"/>
    </source>
</evidence>
<dbReference type="InterPro" id="IPR027853">
    <property type="entry name" value="DUF4492"/>
</dbReference>
<evidence type="ECO:0000256" key="1">
    <source>
        <dbReference type="SAM" id="Phobius"/>
    </source>
</evidence>
<dbReference type="Pfam" id="PF14899">
    <property type="entry name" value="DUF4492"/>
    <property type="match status" value="1"/>
</dbReference>
<dbReference type="AlphaFoldDB" id="A0A9D9EBW9"/>
<reference evidence="2" key="1">
    <citation type="submission" date="2020-10" db="EMBL/GenBank/DDBJ databases">
        <authorList>
            <person name="Gilroy R."/>
        </authorList>
    </citation>
    <scope>NUCLEOTIDE SEQUENCE</scope>
    <source>
        <strain evidence="2">D5-748</strain>
    </source>
</reference>
<keyword evidence="1" id="KW-1133">Transmembrane helix</keyword>
<organism evidence="2 3">
    <name type="scientific">Candidatus Cryptobacteroides merdavium</name>
    <dbReference type="NCBI Taxonomy" id="2840769"/>
    <lineage>
        <taxon>Bacteria</taxon>
        <taxon>Pseudomonadati</taxon>
        <taxon>Bacteroidota</taxon>
        <taxon>Bacteroidia</taxon>
        <taxon>Bacteroidales</taxon>
        <taxon>Candidatus Cryptobacteroides</taxon>
    </lineage>
</organism>
<accession>A0A9D9EBW9</accession>
<keyword evidence="1" id="KW-0812">Transmembrane</keyword>
<proteinExistence type="predicted"/>